<feature type="domain" description="Peptidoglycan binding-like" evidence="3">
    <location>
        <begin position="169"/>
        <end position="221"/>
    </location>
</feature>
<dbReference type="Gene3D" id="1.10.101.10">
    <property type="entry name" value="PGBD-like superfamily/PGBD"/>
    <property type="match status" value="1"/>
</dbReference>
<feature type="region of interest" description="Disordered" evidence="1">
    <location>
        <begin position="122"/>
        <end position="167"/>
    </location>
</feature>
<sequence>MTAFFRATLMALTLIAALPALAQTADRYIQIEAQSGVNAALRAAQRYDARLDRVEGYRLGATNWYAIVLGPFTEQQANQVRRDLRSRRAIPGDSFLTDGGSFRQKFWPDETATVPNALPEPVETATLREVTPETTPAPEEAPANLLPAPPAQPGETRDQALRSERDLDRDARRDLQVALRWAGYYDAAIDGAFGRGTRGAMADWQAARGFESTGVLTTLQRVALIREYNSVLDGLGLQRVTDDVAGITVMMPTALVDFETYEPPFVHYAPTDPDGIHKVLLISQRGDRANLYGLFDIMQTLEIVPPEGPREKRDRGFTLVGEGKDFISQTEARLRDGHVKGFTLIWPTGDEARRKRVIEEMIASFDANPDVVMDDMVGEPSEDQSIDLLAGLQIRRPETVRSGFYVSRRGQVLTSADAAQSCQRITLNNDVDARVIAVDAAAGLALLEPTQPLAPRAHAAFQAAVPRLKSQAILAGFSFDGALGAPSLSYGELADMRGLNGEESVKRFALAAQPSDAGGPVLDSTGAVLGMLLPGPVESGRVLPEGVAFAADVETIDAFLGANGIDAPAARGNARLARRALEDRATDMTVLVGCWK</sequence>
<feature type="signal peptide" evidence="2">
    <location>
        <begin position="1"/>
        <end position="22"/>
    </location>
</feature>
<dbReference type="SUPFAM" id="SSF47090">
    <property type="entry name" value="PGBD-like"/>
    <property type="match status" value="1"/>
</dbReference>
<name>A0A934IFY9_9RHOB</name>
<proteinExistence type="predicted"/>
<comment type="caution">
    <text evidence="4">The sequence shown here is derived from an EMBL/GenBank/DDBJ whole genome shotgun (WGS) entry which is preliminary data.</text>
</comment>
<dbReference type="InterPro" id="IPR002477">
    <property type="entry name" value="Peptidoglycan-bd-like"/>
</dbReference>
<evidence type="ECO:0000313" key="5">
    <source>
        <dbReference type="Proteomes" id="UP000642488"/>
    </source>
</evidence>
<keyword evidence="2" id="KW-0732">Signal</keyword>
<evidence type="ECO:0000313" key="4">
    <source>
        <dbReference type="EMBL" id="MBJ3762178.1"/>
    </source>
</evidence>
<dbReference type="Pfam" id="PF01471">
    <property type="entry name" value="PG_binding_1"/>
    <property type="match status" value="1"/>
</dbReference>
<organism evidence="4 5">
    <name type="scientific">Palleronia pontilimi</name>
    <dbReference type="NCBI Taxonomy" id="1964209"/>
    <lineage>
        <taxon>Bacteria</taxon>
        <taxon>Pseudomonadati</taxon>
        <taxon>Pseudomonadota</taxon>
        <taxon>Alphaproteobacteria</taxon>
        <taxon>Rhodobacterales</taxon>
        <taxon>Roseobacteraceae</taxon>
        <taxon>Palleronia</taxon>
    </lineage>
</organism>
<feature type="compositionally biased region" description="Low complexity" evidence="1">
    <location>
        <begin position="132"/>
        <end position="146"/>
    </location>
</feature>
<gene>
    <name evidence="4" type="ORF">ILP92_05405</name>
</gene>
<feature type="chain" id="PRO_5037335547" evidence="2">
    <location>
        <begin position="23"/>
        <end position="596"/>
    </location>
</feature>
<dbReference type="Proteomes" id="UP000642488">
    <property type="component" value="Unassembled WGS sequence"/>
</dbReference>
<feature type="compositionally biased region" description="Basic and acidic residues" evidence="1">
    <location>
        <begin position="155"/>
        <end position="167"/>
    </location>
</feature>
<evidence type="ECO:0000259" key="3">
    <source>
        <dbReference type="Pfam" id="PF01471"/>
    </source>
</evidence>
<dbReference type="InterPro" id="IPR036366">
    <property type="entry name" value="PGBDSf"/>
</dbReference>
<dbReference type="AlphaFoldDB" id="A0A934IFY9"/>
<reference evidence="4" key="1">
    <citation type="submission" date="2020-12" db="EMBL/GenBank/DDBJ databases">
        <title>Bacterial taxonomy.</title>
        <authorList>
            <person name="Pan X."/>
        </authorList>
    </citation>
    <scope>NUCLEOTIDE SEQUENCE</scope>
    <source>
        <strain evidence="4">KCTC 52957</strain>
    </source>
</reference>
<dbReference type="Gene3D" id="2.40.10.120">
    <property type="match status" value="1"/>
</dbReference>
<dbReference type="EMBL" id="JAEKPD010000005">
    <property type="protein sequence ID" value="MBJ3762178.1"/>
    <property type="molecule type" value="Genomic_DNA"/>
</dbReference>
<keyword evidence="5" id="KW-1185">Reference proteome</keyword>
<evidence type="ECO:0000256" key="2">
    <source>
        <dbReference type="SAM" id="SignalP"/>
    </source>
</evidence>
<protein>
    <submittedName>
        <fullName evidence="4">Trypsin-like peptidase domain-containing protein</fullName>
    </submittedName>
</protein>
<dbReference type="InterPro" id="IPR036365">
    <property type="entry name" value="PGBD-like_sf"/>
</dbReference>
<dbReference type="SUPFAM" id="SSF50494">
    <property type="entry name" value="Trypsin-like serine proteases"/>
    <property type="match status" value="1"/>
</dbReference>
<dbReference type="RefSeq" id="WP_198915355.1">
    <property type="nucleotide sequence ID" value="NZ_JAEKPD010000005.1"/>
</dbReference>
<dbReference type="Pfam" id="PF13365">
    <property type="entry name" value="Trypsin_2"/>
    <property type="match status" value="1"/>
</dbReference>
<accession>A0A934IFY9</accession>
<dbReference type="InterPro" id="IPR009003">
    <property type="entry name" value="Peptidase_S1_PA"/>
</dbReference>
<evidence type="ECO:0000256" key="1">
    <source>
        <dbReference type="SAM" id="MobiDB-lite"/>
    </source>
</evidence>